<name>A0A1Y5TFV0_9RHOB</name>
<dbReference type="OrthoDB" id="9806939at2"/>
<feature type="coiled-coil region" evidence="3">
    <location>
        <begin position="420"/>
        <end position="464"/>
    </location>
</feature>
<dbReference type="Proteomes" id="UP000193900">
    <property type="component" value="Unassembled WGS sequence"/>
</dbReference>
<dbReference type="GO" id="GO:0030313">
    <property type="term" value="C:cell envelope"/>
    <property type="evidence" value="ECO:0007669"/>
    <property type="project" value="UniProtKB-SubCell"/>
</dbReference>
<organism evidence="4 5">
    <name type="scientific">Roseisalinus antarcticus</name>
    <dbReference type="NCBI Taxonomy" id="254357"/>
    <lineage>
        <taxon>Bacteria</taxon>
        <taxon>Pseudomonadati</taxon>
        <taxon>Pseudomonadota</taxon>
        <taxon>Alphaproteobacteria</taxon>
        <taxon>Rhodobacterales</taxon>
        <taxon>Roseobacteraceae</taxon>
        <taxon>Roseisalinus</taxon>
    </lineage>
</organism>
<evidence type="ECO:0000256" key="1">
    <source>
        <dbReference type="ARBA" id="ARBA00004196"/>
    </source>
</evidence>
<proteinExistence type="predicted"/>
<sequence length="610" mass="64493">MKPGLASSKPDAVSPAGTSVSEHALFAMGWCVTQARELGEGATILLLIREADGVLRPQGRAPSDWHPTEPVRMAAAAVAETGKPSVRAAGPGRAAIALASRIDGTAAVAAAEIDAGTDAERAAALRRLQWGLAGVEAHLLRLRAGAVESPTQISLDGGASDALKLLVRSLETDGYRDCARAAATDLAVALGADRVAIARNRRRGARVEALSHTADFKGRTRALDLLTAAADEALDQTEALVWPAGADARPLSRRQLEALAHETGSGSVVALPIGDVERPWGAIVAEFAAPEAGEAALPVLDIAGDALAPLLELKRREDRLWITRAWEGSVAGLATLIGPKALGWKLAALVLAGLIFAAATVTAPARVTADAEITSDDRVIVSVPFDGFLAERLVRAGDVVQAGQLLARLDDRDLSLDLLRQEATRRQKEIERDAAIANNNRAELSVLSAEIAEVDAEIALTEAQLEAGRLRAPYDGVVTLDATEGLVGAPVGRGEELLTLAPREQRSLTLHVPDAGVDRVRRGQTGTLRLAAMPERPLTFEVTRLTPLTEARDGENTFRALARLTGEVPADLGLGMEGVGKITTGTDLWVMTWGRPFLESLRLRLWSMWP</sequence>
<dbReference type="SUPFAM" id="SSF111369">
    <property type="entry name" value="HlyD-like secretion proteins"/>
    <property type="match status" value="1"/>
</dbReference>
<dbReference type="RefSeq" id="WP_085879762.1">
    <property type="nucleotide sequence ID" value="NZ_FWFZ01000016.1"/>
</dbReference>
<evidence type="ECO:0000313" key="5">
    <source>
        <dbReference type="Proteomes" id="UP000193900"/>
    </source>
</evidence>
<dbReference type="EMBL" id="FWFZ01000016">
    <property type="protein sequence ID" value="SLN63102.1"/>
    <property type="molecule type" value="Genomic_DNA"/>
</dbReference>
<dbReference type="PANTHER" id="PTHR32347">
    <property type="entry name" value="EFFLUX SYSTEM COMPONENT YKNX-RELATED"/>
    <property type="match status" value="1"/>
</dbReference>
<dbReference type="PANTHER" id="PTHR32347:SF23">
    <property type="entry name" value="BLL5650 PROTEIN"/>
    <property type="match status" value="1"/>
</dbReference>
<dbReference type="AlphaFoldDB" id="A0A1Y5TFV0"/>
<dbReference type="InterPro" id="IPR050465">
    <property type="entry name" value="UPF0194_transport"/>
</dbReference>
<reference evidence="4 5" key="1">
    <citation type="submission" date="2017-03" db="EMBL/GenBank/DDBJ databases">
        <authorList>
            <person name="Afonso C.L."/>
            <person name="Miller P.J."/>
            <person name="Scott M.A."/>
            <person name="Spackman E."/>
            <person name="Goraichik I."/>
            <person name="Dimitrov K.M."/>
            <person name="Suarez D.L."/>
            <person name="Swayne D.E."/>
        </authorList>
    </citation>
    <scope>NUCLEOTIDE SEQUENCE [LARGE SCALE GENOMIC DNA]</scope>
    <source>
        <strain evidence="4 5">CECT 7023</strain>
    </source>
</reference>
<evidence type="ECO:0000256" key="2">
    <source>
        <dbReference type="ARBA" id="ARBA00023054"/>
    </source>
</evidence>
<evidence type="ECO:0000313" key="4">
    <source>
        <dbReference type="EMBL" id="SLN63102.1"/>
    </source>
</evidence>
<comment type="subcellular location">
    <subcellularLocation>
        <location evidence="1">Cell envelope</location>
    </subcellularLocation>
</comment>
<accession>A0A1Y5TFV0</accession>
<evidence type="ECO:0000256" key="3">
    <source>
        <dbReference type="SAM" id="Coils"/>
    </source>
</evidence>
<keyword evidence="2 3" id="KW-0175">Coiled coil</keyword>
<protein>
    <submittedName>
        <fullName evidence="4">Multidrug resistance protein MdtN</fullName>
    </submittedName>
</protein>
<keyword evidence="5" id="KW-1185">Reference proteome</keyword>
<gene>
    <name evidence="4" type="ORF">ROA7023_02954</name>
</gene>
<dbReference type="Gene3D" id="2.40.50.100">
    <property type="match status" value="1"/>
</dbReference>